<dbReference type="Pfam" id="PF00995">
    <property type="entry name" value="Sec1"/>
    <property type="match status" value="1"/>
</dbReference>
<evidence type="ECO:0000313" key="4">
    <source>
        <dbReference type="EMBL" id="KAG2382798.1"/>
    </source>
</evidence>
<dbReference type="PANTHER" id="PTHR11679">
    <property type="entry name" value="VESICLE PROTEIN SORTING-ASSOCIATED"/>
    <property type="match status" value="1"/>
</dbReference>
<comment type="caution">
    <text evidence="4">The sequence shown here is derived from an EMBL/GenBank/DDBJ whole genome shotgun (WGS) entry which is preliminary data.</text>
</comment>
<dbReference type="RefSeq" id="XP_044548477.1">
    <property type="nucleotide sequence ID" value="XM_044694440.1"/>
</dbReference>
<keyword evidence="2" id="KW-0175">Coiled coil</keyword>
<dbReference type="InterPro" id="IPR043127">
    <property type="entry name" value="Sec-1-like_dom3a"/>
</dbReference>
<dbReference type="InterPro" id="IPR001619">
    <property type="entry name" value="Sec1-like"/>
</dbReference>
<dbReference type="Gene3D" id="1.25.40.850">
    <property type="match status" value="1"/>
</dbReference>
<evidence type="ECO:0008006" key="6">
    <source>
        <dbReference type="Google" id="ProtNLM"/>
    </source>
</evidence>
<dbReference type="EMBL" id="PYSW02000022">
    <property type="protein sequence ID" value="KAG2382798.1"/>
    <property type="molecule type" value="Genomic_DNA"/>
</dbReference>
<dbReference type="InterPro" id="IPR027482">
    <property type="entry name" value="Sec1-like_dom2"/>
</dbReference>
<proteinExistence type="inferred from homology"/>
<reference evidence="4 5" key="1">
    <citation type="journal article" date="2018" name="BMC Genomics">
        <title>The genome of Naegleria lovaniensis, the basis for a comparative approach to unravel pathogenicity factors of the human pathogenic amoeba N. fowleri.</title>
        <authorList>
            <person name="Liechti N."/>
            <person name="Schurch N."/>
            <person name="Bruggmann R."/>
            <person name="Wittwer M."/>
        </authorList>
    </citation>
    <scope>NUCLEOTIDE SEQUENCE [LARGE SCALE GENOMIC DNA]</scope>
    <source>
        <strain evidence="4 5">ATCC 30569</strain>
    </source>
</reference>
<evidence type="ECO:0000256" key="3">
    <source>
        <dbReference type="SAM" id="MobiDB-lite"/>
    </source>
</evidence>
<dbReference type="SUPFAM" id="SSF56815">
    <property type="entry name" value="Sec1/munc18-like (SM) proteins"/>
    <property type="match status" value="1"/>
</dbReference>
<gene>
    <name evidence="4" type="ORF">C9374_004765</name>
</gene>
<dbReference type="AlphaFoldDB" id="A0AA88GRG6"/>
<feature type="coiled-coil region" evidence="2">
    <location>
        <begin position="325"/>
        <end position="352"/>
    </location>
</feature>
<dbReference type="Gene3D" id="3.40.50.1910">
    <property type="match status" value="2"/>
</dbReference>
<protein>
    <recommendedName>
        <fullName evidence="6">Vacuolar protein sorting-associated protein 33A</fullName>
    </recommendedName>
</protein>
<dbReference type="GeneID" id="68097220"/>
<dbReference type="InterPro" id="IPR043155">
    <property type="entry name" value="VPS33_dom3b"/>
</dbReference>
<dbReference type="Gene3D" id="3.90.830.10">
    <property type="entry name" value="Syntaxin Binding Protein 1, Chain A, domain 2"/>
    <property type="match status" value="1"/>
</dbReference>
<dbReference type="InterPro" id="IPR043154">
    <property type="entry name" value="Sec-1-like_dom1"/>
</dbReference>
<dbReference type="GO" id="GO:0016192">
    <property type="term" value="P:vesicle-mediated transport"/>
    <property type="evidence" value="ECO:0007669"/>
    <property type="project" value="InterPro"/>
</dbReference>
<sequence>MPQLDILKETAKSDLCDVLDSVPGDKVLILDDQIIGPLGIVAPSNLLKEHGVKKVHKLADQAFDTPFKNVMYIVRPRMHLMKWIANQIKYWITQRQSREREMMQKLPTKSDKKSKDKNPIVEKEQEVIEPPTNFSIYLVPRTTLICEKILKDCGVFGDVKIGEYALDLIVFDPHILSMEISTSFKECELDGDFSSLYYVARSIMKLQSYYGLIPNVKYIGSSANHVFDMIMRMKKQVGSQVFSVVPEINTLILIDRGIDLITPMLTQLTYEGLIDEILGGISNSLFSTDCSPESRGTSKKVLLNSYDTVFDRVRHLNQQHVAARLQEKAHEIDEKMKERDELKQSIEKIKAFTKLLPQLQEDKRNLEMHINIMQQIRTIIGKMPFRKLIQTQNAILTGDDDKATMEYIDESIDRQNTFIQVLRVLCLYSLVNGGIKAKVFEKLRREIVQSYGLQALLTLNNLEKVGLLKRQDAKTSNWSYLKKNLLLYDDNVMERTDEDASYDPHVVYNGYCPITVSLVEQAMNEDKGWRKIEPVLNNISPKHGEETQKGSQDSQLGKKVVLVYFIGGVTFAEISAITYLNERSNDCEYIVATTKLINGSTFLETLIEDVGEGNFSFKRKATNGVGLVSEPSKEESTKPQSSSSSEGNNKQ</sequence>
<comment type="similarity">
    <text evidence="1">Belongs to the STXBP/unc-18/SEC1 family.</text>
</comment>
<feature type="compositionally biased region" description="Low complexity" evidence="3">
    <location>
        <begin position="638"/>
        <end position="651"/>
    </location>
</feature>
<feature type="region of interest" description="Disordered" evidence="3">
    <location>
        <begin position="626"/>
        <end position="651"/>
    </location>
</feature>
<evidence type="ECO:0000256" key="2">
    <source>
        <dbReference type="SAM" id="Coils"/>
    </source>
</evidence>
<feature type="region of interest" description="Disordered" evidence="3">
    <location>
        <begin position="101"/>
        <end position="120"/>
    </location>
</feature>
<keyword evidence="5" id="KW-1185">Reference proteome</keyword>
<organism evidence="4 5">
    <name type="scientific">Naegleria lovaniensis</name>
    <name type="common">Amoeba</name>
    <dbReference type="NCBI Taxonomy" id="51637"/>
    <lineage>
        <taxon>Eukaryota</taxon>
        <taxon>Discoba</taxon>
        <taxon>Heterolobosea</taxon>
        <taxon>Tetramitia</taxon>
        <taxon>Eutetramitia</taxon>
        <taxon>Vahlkampfiidae</taxon>
        <taxon>Naegleria</taxon>
    </lineage>
</organism>
<dbReference type="InterPro" id="IPR036045">
    <property type="entry name" value="Sec1-like_sf"/>
</dbReference>
<evidence type="ECO:0000256" key="1">
    <source>
        <dbReference type="ARBA" id="ARBA00009884"/>
    </source>
</evidence>
<accession>A0AA88GRG6</accession>
<name>A0AA88GRG6_NAELO</name>
<dbReference type="Gene3D" id="3.40.50.2060">
    <property type="match status" value="1"/>
</dbReference>
<evidence type="ECO:0000313" key="5">
    <source>
        <dbReference type="Proteomes" id="UP000816034"/>
    </source>
</evidence>
<dbReference type="Proteomes" id="UP000816034">
    <property type="component" value="Unassembled WGS sequence"/>
</dbReference>